<gene>
    <name evidence="1" type="ORF">MNBD_GAMMA10-1090</name>
</gene>
<evidence type="ECO:0000313" key="1">
    <source>
        <dbReference type="EMBL" id="VAW63460.1"/>
    </source>
</evidence>
<sequence length="122" mass="13362">MSENAPMIDPGLASGFAAFESRDFTQAMRLLLQFAESGNADAQHKVAIMFQNGLGVVSNDDNAFKYMKLSAEQGDAIAEHGLGFMYMEGECVPQDFEQALVWFKKAAAQDMLGSMTTIAMMY</sequence>
<dbReference type="Pfam" id="PF08238">
    <property type="entry name" value="Sel1"/>
    <property type="match status" value="3"/>
</dbReference>
<dbReference type="InterPro" id="IPR006597">
    <property type="entry name" value="Sel1-like"/>
</dbReference>
<dbReference type="InterPro" id="IPR011990">
    <property type="entry name" value="TPR-like_helical_dom_sf"/>
</dbReference>
<dbReference type="PANTHER" id="PTHR11102:SF160">
    <property type="entry name" value="ERAD-ASSOCIATED E3 UBIQUITIN-PROTEIN LIGASE COMPONENT HRD3"/>
    <property type="match status" value="1"/>
</dbReference>
<dbReference type="InterPro" id="IPR050767">
    <property type="entry name" value="Sel1_AlgK"/>
</dbReference>
<protein>
    <recommendedName>
        <fullName evidence="2">TETRATRICOPEPTIDE REPEAT FAMILY PROTEIN</fullName>
    </recommendedName>
</protein>
<feature type="non-terminal residue" evidence="1">
    <location>
        <position position="122"/>
    </location>
</feature>
<dbReference type="SMART" id="SM00671">
    <property type="entry name" value="SEL1"/>
    <property type="match status" value="2"/>
</dbReference>
<accession>A0A3B0XFS6</accession>
<organism evidence="1">
    <name type="scientific">hydrothermal vent metagenome</name>
    <dbReference type="NCBI Taxonomy" id="652676"/>
    <lineage>
        <taxon>unclassified sequences</taxon>
        <taxon>metagenomes</taxon>
        <taxon>ecological metagenomes</taxon>
    </lineage>
</organism>
<evidence type="ECO:0008006" key="2">
    <source>
        <dbReference type="Google" id="ProtNLM"/>
    </source>
</evidence>
<dbReference type="AlphaFoldDB" id="A0A3B0XFS6"/>
<name>A0A3B0XFS6_9ZZZZ</name>
<reference evidence="1" key="1">
    <citation type="submission" date="2018-06" db="EMBL/GenBank/DDBJ databases">
        <authorList>
            <person name="Zhirakovskaya E."/>
        </authorList>
    </citation>
    <scope>NUCLEOTIDE SEQUENCE</scope>
</reference>
<dbReference type="EMBL" id="UOFJ01000105">
    <property type="protein sequence ID" value="VAW63460.1"/>
    <property type="molecule type" value="Genomic_DNA"/>
</dbReference>
<dbReference type="SUPFAM" id="SSF81901">
    <property type="entry name" value="HCP-like"/>
    <property type="match status" value="1"/>
</dbReference>
<proteinExistence type="predicted"/>
<dbReference type="Gene3D" id="1.25.40.10">
    <property type="entry name" value="Tetratricopeptide repeat domain"/>
    <property type="match status" value="1"/>
</dbReference>
<dbReference type="PANTHER" id="PTHR11102">
    <property type="entry name" value="SEL-1-LIKE PROTEIN"/>
    <property type="match status" value="1"/>
</dbReference>